<comment type="subcellular location">
    <subcellularLocation>
        <location evidence="1">Cell membrane</location>
    </subcellularLocation>
</comment>
<proteinExistence type="predicted"/>
<dbReference type="PANTHER" id="PTHR48010:SF5">
    <property type="entry name" value="PROTEIN TOO MANY MOUTHS"/>
    <property type="match status" value="1"/>
</dbReference>
<dbReference type="PANTHER" id="PTHR48010">
    <property type="entry name" value="OS05G0588300 PROTEIN"/>
    <property type="match status" value="1"/>
</dbReference>
<dbReference type="GO" id="GO:0005886">
    <property type="term" value="C:plasma membrane"/>
    <property type="evidence" value="ECO:0007669"/>
    <property type="project" value="UniProtKB-SubCell"/>
</dbReference>
<evidence type="ECO:0000256" key="1">
    <source>
        <dbReference type="ARBA" id="ARBA00004236"/>
    </source>
</evidence>
<evidence type="ECO:0000256" key="2">
    <source>
        <dbReference type="ARBA" id="ARBA00022475"/>
    </source>
</evidence>
<dbReference type="EMBL" id="KZ451988">
    <property type="protein sequence ID" value="PKA53853.1"/>
    <property type="molecule type" value="Genomic_DNA"/>
</dbReference>
<keyword evidence="6" id="KW-0472">Membrane</keyword>
<keyword evidence="5" id="KW-0677">Repeat</keyword>
<keyword evidence="2" id="KW-1003">Cell membrane</keyword>
<evidence type="ECO:0000313" key="9">
    <source>
        <dbReference type="Proteomes" id="UP000236161"/>
    </source>
</evidence>
<dbReference type="EC" id="2.7.11.1" evidence="8"/>
<gene>
    <name evidence="8" type="primary">PII-2</name>
    <name evidence="8" type="ORF">AXF42_Ash011333</name>
</gene>
<accession>A0A2I0AE86</accession>
<dbReference type="Gene3D" id="3.80.10.10">
    <property type="entry name" value="Ribonuclease Inhibitor"/>
    <property type="match status" value="1"/>
</dbReference>
<protein>
    <submittedName>
        <fullName evidence="8">Piriformospora indica-insensitive protein 2</fullName>
        <ecNumber evidence="8">2.7.11.1</ecNumber>
    </submittedName>
</protein>
<dbReference type="OrthoDB" id="676979at2759"/>
<dbReference type="FunFam" id="3.80.10.10:FF:000041">
    <property type="entry name" value="LRR receptor-like serine/threonine-protein kinase ERECTA"/>
    <property type="match status" value="1"/>
</dbReference>
<evidence type="ECO:0000256" key="7">
    <source>
        <dbReference type="ARBA" id="ARBA00023180"/>
    </source>
</evidence>
<dbReference type="InterPro" id="IPR001611">
    <property type="entry name" value="Leu-rich_rpt"/>
</dbReference>
<keyword evidence="8" id="KW-0808">Transferase</keyword>
<keyword evidence="7" id="KW-0325">Glycoprotein</keyword>
<dbReference type="InterPro" id="IPR032675">
    <property type="entry name" value="LRR_dom_sf"/>
</dbReference>
<name>A0A2I0AE86_9ASPA</name>
<dbReference type="GO" id="GO:0004674">
    <property type="term" value="F:protein serine/threonine kinase activity"/>
    <property type="evidence" value="ECO:0007669"/>
    <property type="project" value="UniProtKB-EC"/>
</dbReference>
<keyword evidence="9" id="KW-1185">Reference proteome</keyword>
<evidence type="ECO:0000256" key="5">
    <source>
        <dbReference type="ARBA" id="ARBA00022737"/>
    </source>
</evidence>
<dbReference type="Pfam" id="PF00560">
    <property type="entry name" value="LRR_1"/>
    <property type="match status" value="3"/>
</dbReference>
<evidence type="ECO:0000256" key="6">
    <source>
        <dbReference type="ARBA" id="ARBA00023136"/>
    </source>
</evidence>
<dbReference type="GO" id="GO:0051707">
    <property type="term" value="P:response to other organism"/>
    <property type="evidence" value="ECO:0007669"/>
    <property type="project" value="UniProtKB-ARBA"/>
</dbReference>
<dbReference type="Proteomes" id="UP000236161">
    <property type="component" value="Unassembled WGS sequence"/>
</dbReference>
<dbReference type="FunFam" id="3.80.10.10:FF:000269">
    <property type="entry name" value="Piriformospora indica-insensitive protein 2"/>
    <property type="match status" value="1"/>
</dbReference>
<dbReference type="Pfam" id="PF13855">
    <property type="entry name" value="LRR_8"/>
    <property type="match status" value="1"/>
</dbReference>
<evidence type="ECO:0000313" key="8">
    <source>
        <dbReference type="EMBL" id="PKA53853.1"/>
    </source>
</evidence>
<dbReference type="STRING" id="1088818.A0A2I0AE86"/>
<keyword evidence="4" id="KW-0732">Signal</keyword>
<dbReference type="InterPro" id="IPR050994">
    <property type="entry name" value="At_inactive_RLKs"/>
</dbReference>
<evidence type="ECO:0000256" key="3">
    <source>
        <dbReference type="ARBA" id="ARBA00022614"/>
    </source>
</evidence>
<keyword evidence="3" id="KW-0433">Leucine-rich repeat</keyword>
<organism evidence="8 9">
    <name type="scientific">Apostasia shenzhenica</name>
    <dbReference type="NCBI Taxonomy" id="1088818"/>
    <lineage>
        <taxon>Eukaryota</taxon>
        <taxon>Viridiplantae</taxon>
        <taxon>Streptophyta</taxon>
        <taxon>Embryophyta</taxon>
        <taxon>Tracheophyta</taxon>
        <taxon>Spermatophyta</taxon>
        <taxon>Magnoliopsida</taxon>
        <taxon>Liliopsida</taxon>
        <taxon>Asparagales</taxon>
        <taxon>Orchidaceae</taxon>
        <taxon>Apostasioideae</taxon>
        <taxon>Apostasia</taxon>
    </lineage>
</organism>
<dbReference type="AlphaFoldDB" id="A0A2I0AE86"/>
<sequence length="490" mass="54398">MSPILCFAFWTKTHRLSLLSSNFSTMAKLLSRRIVETHVVFFFVSLLLPLFLPLSSGETVMAPMEKTEQETLYAAIQGFVGPWWNGSELYPDPCGWTPIQGISCDLFDGFWYITIIDIGPVLDNSLECSPDARFTPFIFNLRHLRTLSFYKCFRSYSSTTLPSSGWRQLAGSLETLEFRSNEGLVGEIPTEIGLLSNLQSLVLVENGLGGSLPHELGSLVRLRRLSLARNRFLGFIPVSLGTNLNELLILDLSSNFLTGSIPSSVSGFTSLLKLDLSNNLLNESLPLELGNLKNLILLDLQNNSLSGGLIPSVQYMISLEDLVLSNNPLGGNLIDLEWKNLQNITNLDLSNASITGMIPESMAELKRLRFLALDNNNLCGSVPPKLAELPDLNALYLNGNNLTGEIGFSEEFFRRLGRRFGSIENENLCYRAGNDSSAGFLPFGMEKCREKEVNKLVDQGSHSRFMTSFGFQASSSSTVFWVSLVFLFMC</sequence>
<dbReference type="SUPFAM" id="SSF52058">
    <property type="entry name" value="L domain-like"/>
    <property type="match status" value="1"/>
</dbReference>
<evidence type="ECO:0000256" key="4">
    <source>
        <dbReference type="ARBA" id="ARBA00022729"/>
    </source>
</evidence>
<reference evidence="8 9" key="1">
    <citation type="journal article" date="2017" name="Nature">
        <title>The Apostasia genome and the evolution of orchids.</title>
        <authorList>
            <person name="Zhang G.Q."/>
            <person name="Liu K.W."/>
            <person name="Li Z."/>
            <person name="Lohaus R."/>
            <person name="Hsiao Y.Y."/>
            <person name="Niu S.C."/>
            <person name="Wang J.Y."/>
            <person name="Lin Y.C."/>
            <person name="Xu Q."/>
            <person name="Chen L.J."/>
            <person name="Yoshida K."/>
            <person name="Fujiwara S."/>
            <person name="Wang Z.W."/>
            <person name="Zhang Y.Q."/>
            <person name="Mitsuda N."/>
            <person name="Wang M."/>
            <person name="Liu G.H."/>
            <person name="Pecoraro L."/>
            <person name="Huang H.X."/>
            <person name="Xiao X.J."/>
            <person name="Lin M."/>
            <person name="Wu X.Y."/>
            <person name="Wu W.L."/>
            <person name="Chen Y.Y."/>
            <person name="Chang S.B."/>
            <person name="Sakamoto S."/>
            <person name="Ohme-Takagi M."/>
            <person name="Yagi M."/>
            <person name="Zeng S.J."/>
            <person name="Shen C.Y."/>
            <person name="Yeh C.M."/>
            <person name="Luo Y.B."/>
            <person name="Tsai W.C."/>
            <person name="Van de Peer Y."/>
            <person name="Liu Z.J."/>
        </authorList>
    </citation>
    <scope>NUCLEOTIDE SEQUENCE [LARGE SCALE GENOMIC DNA]</scope>
    <source>
        <strain evidence="9">cv. Shenzhen</strain>
        <tissue evidence="8">Stem</tissue>
    </source>
</reference>